<feature type="transmembrane region" description="Helical" evidence="1">
    <location>
        <begin position="20"/>
        <end position="37"/>
    </location>
</feature>
<organism evidence="2 3">
    <name type="scientific">Selenobaculum gibii</name>
    <dbReference type="NCBI Taxonomy" id="3054208"/>
    <lineage>
        <taxon>Bacteria</taxon>
        <taxon>Bacillati</taxon>
        <taxon>Bacillota</taxon>
        <taxon>Negativicutes</taxon>
        <taxon>Selenomonadales</taxon>
        <taxon>Selenomonadaceae</taxon>
        <taxon>Selenobaculum</taxon>
    </lineage>
</organism>
<keyword evidence="1" id="KW-0812">Transmembrane</keyword>
<evidence type="ECO:0000313" key="3">
    <source>
        <dbReference type="Proteomes" id="UP001243623"/>
    </source>
</evidence>
<proteinExistence type="predicted"/>
<dbReference type="KEGG" id="sgbi:P3F81_00775"/>
<dbReference type="EMBL" id="CP120678">
    <property type="protein sequence ID" value="WIW70891.1"/>
    <property type="molecule type" value="Genomic_DNA"/>
</dbReference>
<protein>
    <submittedName>
        <fullName evidence="2">Uncharacterized protein</fullName>
    </submittedName>
</protein>
<accession>A0A9Y2ESX8</accession>
<dbReference type="Proteomes" id="UP001243623">
    <property type="component" value="Chromosome"/>
</dbReference>
<gene>
    <name evidence="2" type="ORF">P3F81_00775</name>
</gene>
<dbReference type="AlphaFoldDB" id="A0A9Y2ESX8"/>
<keyword evidence="1" id="KW-0472">Membrane</keyword>
<keyword evidence="1" id="KW-1133">Transmembrane helix</keyword>
<evidence type="ECO:0000256" key="1">
    <source>
        <dbReference type="SAM" id="Phobius"/>
    </source>
</evidence>
<sequence length="73" mass="8577">MSDMERSKIEEIVRFTIDEYCDNWILWVVVLLLAFVLLMGNTFSFWLGVLVGLAIPYYIIPHYFPNKCETVAE</sequence>
<feature type="transmembrane region" description="Helical" evidence="1">
    <location>
        <begin position="43"/>
        <end position="60"/>
    </location>
</feature>
<dbReference type="RefSeq" id="WP_147667283.1">
    <property type="nucleotide sequence ID" value="NZ_CP120678.1"/>
</dbReference>
<keyword evidence="3" id="KW-1185">Reference proteome</keyword>
<reference evidence="2" key="1">
    <citation type="submission" date="2023-03" db="EMBL/GenBank/DDBJ databases">
        <title>Selenobaculum gbiensis gen. nov. sp. nov., a new bacterium isolated from the gut microbiota of IBD patient.</title>
        <authorList>
            <person name="Yeo S."/>
            <person name="Park H."/>
            <person name="Huh C.S."/>
        </authorList>
    </citation>
    <scope>NUCLEOTIDE SEQUENCE</scope>
    <source>
        <strain evidence="2">ICN-92133</strain>
    </source>
</reference>
<name>A0A9Y2ESX8_9FIRM</name>
<evidence type="ECO:0000313" key="2">
    <source>
        <dbReference type="EMBL" id="WIW70891.1"/>
    </source>
</evidence>